<proteinExistence type="predicted"/>
<keyword evidence="3" id="KW-1185">Reference proteome</keyword>
<evidence type="ECO:0000313" key="2">
    <source>
        <dbReference type="EMBL" id="CAI9178972.1"/>
    </source>
</evidence>
<accession>A0ABN8ZYA2</accession>
<evidence type="ECO:0000256" key="1">
    <source>
        <dbReference type="SAM" id="MobiDB-lite"/>
    </source>
</evidence>
<organism evidence="2 3">
    <name type="scientific">Rangifer tarandus platyrhynchus</name>
    <name type="common">Svalbard reindeer</name>
    <dbReference type="NCBI Taxonomy" id="3082113"/>
    <lineage>
        <taxon>Eukaryota</taxon>
        <taxon>Metazoa</taxon>
        <taxon>Chordata</taxon>
        <taxon>Craniata</taxon>
        <taxon>Vertebrata</taxon>
        <taxon>Euteleostomi</taxon>
        <taxon>Mammalia</taxon>
        <taxon>Eutheria</taxon>
        <taxon>Laurasiatheria</taxon>
        <taxon>Artiodactyla</taxon>
        <taxon>Ruminantia</taxon>
        <taxon>Pecora</taxon>
        <taxon>Cervidae</taxon>
        <taxon>Odocoileinae</taxon>
        <taxon>Rangifer</taxon>
    </lineage>
</organism>
<dbReference type="Proteomes" id="UP001176941">
    <property type="component" value="Chromosome 8"/>
</dbReference>
<sequence length="100" mass="10130">MGDCPQRGSPWPGAEPSAAALPGHWLLRAQPGVAPGQLSPAPPGTRRAELCPPPRGGAATNACRFPPPLRGAAPPSTPRRTRDRLFLVGGAAQSLPVGGA</sequence>
<name>A0ABN8ZYA2_RANTA</name>
<dbReference type="EMBL" id="OX459944">
    <property type="protein sequence ID" value="CAI9178972.1"/>
    <property type="molecule type" value="Genomic_DNA"/>
</dbReference>
<feature type="region of interest" description="Disordered" evidence="1">
    <location>
        <begin position="31"/>
        <end position="82"/>
    </location>
</feature>
<reference evidence="2" key="1">
    <citation type="submission" date="2023-04" db="EMBL/GenBank/DDBJ databases">
        <authorList>
            <consortium name="ELIXIR-Norway"/>
        </authorList>
    </citation>
    <scope>NUCLEOTIDE SEQUENCE [LARGE SCALE GENOMIC DNA]</scope>
</reference>
<gene>
    <name evidence="2" type="ORF">MRATA1EN1_LOCUS27934</name>
</gene>
<evidence type="ECO:0000313" key="3">
    <source>
        <dbReference type="Proteomes" id="UP001176941"/>
    </source>
</evidence>
<protein>
    <submittedName>
        <fullName evidence="2">Uncharacterized protein</fullName>
    </submittedName>
</protein>